<feature type="binding site" evidence="6">
    <location>
        <position position="65"/>
    </location>
    <ligand>
        <name>a divalent metal cation</name>
        <dbReference type="ChEBI" id="CHEBI:60240"/>
        <label>1</label>
    </ligand>
</feature>
<keyword evidence="4 5" id="KW-0479">Metal-binding</keyword>
<organism evidence="7 8">
    <name type="scientific">Flavihumibacter petaseus NBRC 106054</name>
    <dbReference type="NCBI Taxonomy" id="1220578"/>
    <lineage>
        <taxon>Bacteria</taxon>
        <taxon>Pseudomonadati</taxon>
        <taxon>Bacteroidota</taxon>
        <taxon>Chitinophagia</taxon>
        <taxon>Chitinophagales</taxon>
        <taxon>Chitinophagaceae</taxon>
        <taxon>Flavihumibacter</taxon>
    </lineage>
</organism>
<evidence type="ECO:0000313" key="8">
    <source>
        <dbReference type="Proteomes" id="UP000033121"/>
    </source>
</evidence>
<dbReference type="Proteomes" id="UP000033121">
    <property type="component" value="Unassembled WGS sequence"/>
</dbReference>
<dbReference type="Gene3D" id="3.30.70.120">
    <property type="match status" value="1"/>
</dbReference>
<feature type="binding site" evidence="6">
    <location>
        <position position="331"/>
    </location>
    <ligand>
        <name>a divalent metal cation</name>
        <dbReference type="ChEBI" id="CHEBI:60240"/>
        <label>1</label>
    </ligand>
</feature>
<dbReference type="GO" id="GO:0046872">
    <property type="term" value="F:metal ion binding"/>
    <property type="evidence" value="ECO:0007669"/>
    <property type="project" value="UniProtKB-UniRule"/>
</dbReference>
<dbReference type="InterPro" id="IPR017221">
    <property type="entry name" value="DUF34/NIF3_bac"/>
</dbReference>
<dbReference type="InterPro" id="IPR036069">
    <property type="entry name" value="DUF34/NIF3_sf"/>
</dbReference>
<dbReference type="PIRSF" id="PIRSF037489">
    <property type="entry name" value="UCP037489_NIF3_YqfO"/>
    <property type="match status" value="1"/>
</dbReference>
<feature type="binding site" evidence="6">
    <location>
        <position position="327"/>
    </location>
    <ligand>
        <name>a divalent metal cation</name>
        <dbReference type="ChEBI" id="CHEBI:60240"/>
        <label>1</label>
    </ligand>
</feature>
<dbReference type="NCBIfam" id="TIGR00486">
    <property type="entry name" value="YbgI_SA1388"/>
    <property type="match status" value="1"/>
</dbReference>
<dbReference type="Gene3D" id="3.40.1390.30">
    <property type="entry name" value="NIF3 (NGG1p interacting factor 3)-like"/>
    <property type="match status" value="1"/>
</dbReference>
<dbReference type="FunFam" id="3.40.1390.30:FF:000001">
    <property type="entry name" value="GTP cyclohydrolase 1 type 2"/>
    <property type="match status" value="1"/>
</dbReference>
<evidence type="ECO:0000256" key="1">
    <source>
        <dbReference type="ARBA" id="ARBA00006964"/>
    </source>
</evidence>
<evidence type="ECO:0000256" key="6">
    <source>
        <dbReference type="PIRSR" id="PIRSR602678-1"/>
    </source>
</evidence>
<dbReference type="STRING" id="1220578.FPE01S_01_03160"/>
<comment type="similarity">
    <text evidence="1 5">Belongs to the GTP cyclohydrolase I type 2/NIF3 family.</text>
</comment>
<evidence type="ECO:0000256" key="2">
    <source>
        <dbReference type="ARBA" id="ARBA00011643"/>
    </source>
</evidence>
<evidence type="ECO:0000256" key="4">
    <source>
        <dbReference type="ARBA" id="ARBA00022723"/>
    </source>
</evidence>
<name>A0A0E9MUP9_9BACT</name>
<dbReference type="GO" id="GO:0005737">
    <property type="term" value="C:cytoplasm"/>
    <property type="evidence" value="ECO:0007669"/>
    <property type="project" value="TreeGrafter"/>
</dbReference>
<evidence type="ECO:0000256" key="3">
    <source>
        <dbReference type="ARBA" id="ARBA00022112"/>
    </source>
</evidence>
<reference evidence="7 8" key="1">
    <citation type="submission" date="2015-04" db="EMBL/GenBank/DDBJ databases">
        <title>Whole genome shotgun sequence of Flavihumibacter petaseus NBRC 106054.</title>
        <authorList>
            <person name="Miyazawa S."/>
            <person name="Hosoyama A."/>
            <person name="Hashimoto M."/>
            <person name="Noguchi M."/>
            <person name="Tsuchikane K."/>
            <person name="Ohji S."/>
            <person name="Yamazoe A."/>
            <person name="Ichikawa N."/>
            <person name="Kimura A."/>
            <person name="Fujita N."/>
        </authorList>
    </citation>
    <scope>NUCLEOTIDE SEQUENCE [LARGE SCALE GENOMIC DNA]</scope>
    <source>
        <strain evidence="7 8">NBRC 106054</strain>
    </source>
</reference>
<dbReference type="InterPro" id="IPR002678">
    <property type="entry name" value="DUF34/NIF3"/>
</dbReference>
<proteinExistence type="inferred from homology"/>
<protein>
    <recommendedName>
        <fullName evidence="3 5">GTP cyclohydrolase 1 type 2 homolog</fullName>
    </recommendedName>
</protein>
<sequence length="365" mass="40314">MRINEITDALEQLAPPAFQEAYDNTGLLTGNSGWDCRGVLVSLDATEEIVQEAIDRDCNLIVAHHPILFSGLKKLTGKNYLEKAIILAIKADIAIYAIHTNLDNVLNGVNGRIARQMGLEHTRILQPKEGMLRKLVTYVPQGYLDQVRNALFAAGGGHIGNYSECSFSAPGTGTFRGGENTNPFDGTPGIRQESPEFKLELVYPLPMERAILKALRNSHPYEEIAVDLLPLGNRHDGIGSGIWGELPVAMAETSFLEWLKGIFRVPVIRHTKLLNRPVKRVAVCGGAGSFLISNAIGINADAYITADMKYHQFFDADSRLLLADPGHFETEQFTIDLLHEYLAEKFPTFAVFKTGQSTNPVNYYT</sequence>
<accession>A0A0E9MUP9</accession>
<dbReference type="OrthoDB" id="9792792at2"/>
<dbReference type="PANTHER" id="PTHR13799:SF14">
    <property type="entry name" value="GTP CYCLOHYDROLASE 1 TYPE 2 HOMOLOG"/>
    <property type="match status" value="1"/>
</dbReference>
<feature type="binding site" evidence="6">
    <location>
        <position position="103"/>
    </location>
    <ligand>
        <name>a divalent metal cation</name>
        <dbReference type="ChEBI" id="CHEBI:60240"/>
        <label>1</label>
    </ligand>
</feature>
<comment type="subunit">
    <text evidence="2">Homohexamer.</text>
</comment>
<dbReference type="InterPro" id="IPR015867">
    <property type="entry name" value="N-reg_PII/ATP_PRibTrfase_C"/>
</dbReference>
<dbReference type="AlphaFoldDB" id="A0A0E9MUP9"/>
<gene>
    <name evidence="7" type="ORF">FPE01S_01_03160</name>
</gene>
<dbReference type="RefSeq" id="WP_046367194.1">
    <property type="nucleotide sequence ID" value="NZ_BBWV01000001.1"/>
</dbReference>
<comment type="caution">
    <text evidence="7">The sequence shown here is derived from an EMBL/GenBank/DDBJ whole genome shotgun (WGS) entry which is preliminary data.</text>
</comment>
<evidence type="ECO:0000313" key="7">
    <source>
        <dbReference type="EMBL" id="GAO41304.1"/>
    </source>
</evidence>
<dbReference type="SUPFAM" id="SSF102705">
    <property type="entry name" value="NIF3 (NGG1p interacting factor 3)-like"/>
    <property type="match status" value="1"/>
</dbReference>
<dbReference type="EMBL" id="BBWV01000001">
    <property type="protein sequence ID" value="GAO41304.1"/>
    <property type="molecule type" value="Genomic_DNA"/>
</dbReference>
<dbReference type="PANTHER" id="PTHR13799">
    <property type="entry name" value="NGG1 INTERACTING FACTOR 3"/>
    <property type="match status" value="1"/>
</dbReference>
<feature type="binding site" evidence="6">
    <location>
        <position position="64"/>
    </location>
    <ligand>
        <name>a divalent metal cation</name>
        <dbReference type="ChEBI" id="CHEBI:60240"/>
        <label>2</label>
    </ligand>
</feature>
<keyword evidence="8" id="KW-1185">Reference proteome</keyword>
<dbReference type="Pfam" id="PF01784">
    <property type="entry name" value="DUF34_NIF3"/>
    <property type="match status" value="1"/>
</dbReference>
<evidence type="ECO:0000256" key="5">
    <source>
        <dbReference type="PIRNR" id="PIRNR037489"/>
    </source>
</evidence>